<reference evidence="2 3" key="1">
    <citation type="submission" date="2019-06" db="EMBL/GenBank/DDBJ databases">
        <title>Whole geneome sequnce of Mycobacteroides chelonae M77 isolated from bovine milk from Meghalaya, India.</title>
        <authorList>
            <person name="Vise E."/>
            <person name="Das S."/>
            <person name="Garg A."/>
            <person name="Ghatak S."/>
            <person name="Shakuntala I."/>
            <person name="Milton A.A.P."/>
            <person name="Karam A."/>
            <person name="Sanjukta R."/>
            <person name="Puro K."/>
            <person name="Sen A."/>
        </authorList>
    </citation>
    <scope>NUCLEOTIDE SEQUENCE [LARGE SCALE GENOMIC DNA]</scope>
    <source>
        <strain evidence="2 3">M77</strain>
    </source>
</reference>
<dbReference type="InterPro" id="IPR010982">
    <property type="entry name" value="Lambda_DNA-bd_dom_sf"/>
</dbReference>
<accession>A0AB73TXV7</accession>
<protein>
    <submittedName>
        <fullName evidence="2">Helix-turn-helix transcriptional regulator</fullName>
    </submittedName>
</protein>
<dbReference type="PROSITE" id="PS50943">
    <property type="entry name" value="HTH_CROC1"/>
    <property type="match status" value="1"/>
</dbReference>
<proteinExistence type="predicted"/>
<dbReference type="Proteomes" id="UP000317728">
    <property type="component" value="Chromosome"/>
</dbReference>
<dbReference type="InterPro" id="IPR001387">
    <property type="entry name" value="Cro/C1-type_HTH"/>
</dbReference>
<dbReference type="InterPro" id="IPR013975">
    <property type="entry name" value="Tscrpt_reg_BetR_N"/>
</dbReference>
<sequence>MARAGESQSSLSPKVLLSQAALSRRLCGFTAFTVDELARIAGALNVPIAALLADTSKAVAS</sequence>
<dbReference type="GO" id="GO:0003677">
    <property type="term" value="F:DNA binding"/>
    <property type="evidence" value="ECO:0007669"/>
    <property type="project" value="InterPro"/>
</dbReference>
<dbReference type="Gene3D" id="1.10.260.40">
    <property type="entry name" value="lambda repressor-like DNA-binding domains"/>
    <property type="match status" value="1"/>
</dbReference>
<dbReference type="EMBL" id="CP041150">
    <property type="protein sequence ID" value="QDF69416.1"/>
    <property type="molecule type" value="Genomic_DNA"/>
</dbReference>
<evidence type="ECO:0000259" key="1">
    <source>
        <dbReference type="PROSITE" id="PS50943"/>
    </source>
</evidence>
<feature type="domain" description="HTH cro/C1-type" evidence="1">
    <location>
        <begin position="17"/>
        <end position="51"/>
    </location>
</feature>
<dbReference type="AlphaFoldDB" id="A0AB73TXV7"/>
<dbReference type="SUPFAM" id="SSF47413">
    <property type="entry name" value="lambda repressor-like DNA-binding domains"/>
    <property type="match status" value="1"/>
</dbReference>
<evidence type="ECO:0000313" key="2">
    <source>
        <dbReference type="EMBL" id="QDF69416.1"/>
    </source>
</evidence>
<organism evidence="2 3">
    <name type="scientific">Mycobacteroides chelonae</name>
    <name type="common">Mycobacterium chelonae</name>
    <dbReference type="NCBI Taxonomy" id="1774"/>
    <lineage>
        <taxon>Bacteria</taxon>
        <taxon>Bacillati</taxon>
        <taxon>Actinomycetota</taxon>
        <taxon>Actinomycetes</taxon>
        <taxon>Mycobacteriales</taxon>
        <taxon>Mycobacteriaceae</taxon>
        <taxon>Mycobacteroides</taxon>
    </lineage>
</organism>
<dbReference type="Pfam" id="PF08667">
    <property type="entry name" value="BetR"/>
    <property type="match status" value="1"/>
</dbReference>
<evidence type="ECO:0000313" key="3">
    <source>
        <dbReference type="Proteomes" id="UP000317728"/>
    </source>
</evidence>
<name>A0AB73TXV7_MYCCH</name>
<gene>
    <name evidence="2" type="ORF">FJK96_04015</name>
</gene>